<organism evidence="3 4">
    <name type="scientific">Phytophthora nicotianae</name>
    <name type="common">Potato buckeye rot agent</name>
    <name type="synonym">Phytophthora parasitica</name>
    <dbReference type="NCBI Taxonomy" id="4792"/>
    <lineage>
        <taxon>Eukaryota</taxon>
        <taxon>Sar</taxon>
        <taxon>Stramenopiles</taxon>
        <taxon>Oomycota</taxon>
        <taxon>Peronosporomycetes</taxon>
        <taxon>Peronosporales</taxon>
        <taxon>Peronosporaceae</taxon>
        <taxon>Phytophthora</taxon>
    </lineage>
</organism>
<evidence type="ECO:0000313" key="2">
    <source>
        <dbReference type="EMBL" id="ETK93956.1"/>
    </source>
</evidence>
<dbReference type="AlphaFoldDB" id="W2JNY0"/>
<protein>
    <submittedName>
        <fullName evidence="3">Uncharacterized protein</fullName>
    </submittedName>
</protein>
<dbReference type="VEuPathDB" id="FungiDB:PPTG_22187"/>
<accession>W2JNY0</accession>
<gene>
    <name evidence="2" type="ORF">L915_02926</name>
    <name evidence="3" type="ORF">L916_02903</name>
</gene>
<evidence type="ECO:0000256" key="1">
    <source>
        <dbReference type="SAM" id="MobiDB-lite"/>
    </source>
</evidence>
<proteinExistence type="predicted"/>
<reference evidence="3 4" key="2">
    <citation type="submission" date="2013-11" db="EMBL/GenBank/DDBJ databases">
        <title>The Genome Sequence of Phytophthora parasitica CJ05E6.</title>
        <authorList>
            <consortium name="The Broad Institute Genomics Platform"/>
            <person name="Russ C."/>
            <person name="Tyler B."/>
            <person name="Panabieres F."/>
            <person name="Shan W."/>
            <person name="Tripathy S."/>
            <person name="Grunwald N."/>
            <person name="Machado M."/>
            <person name="Johnson C.S."/>
            <person name="Arredondo F."/>
            <person name="Hong C."/>
            <person name="Coffey M."/>
            <person name="Young S.K."/>
            <person name="Zeng Q."/>
            <person name="Gargeya S."/>
            <person name="Fitzgerald M."/>
            <person name="Abouelleil A."/>
            <person name="Alvarado L."/>
            <person name="Chapman S.B."/>
            <person name="Gainer-Dewar J."/>
            <person name="Goldberg J."/>
            <person name="Griggs A."/>
            <person name="Gujja S."/>
            <person name="Hansen M."/>
            <person name="Howarth C."/>
            <person name="Imamovic A."/>
            <person name="Ireland A."/>
            <person name="Larimer J."/>
            <person name="McCowan C."/>
            <person name="Murphy C."/>
            <person name="Pearson M."/>
            <person name="Poon T.W."/>
            <person name="Priest M."/>
            <person name="Roberts A."/>
            <person name="Saif S."/>
            <person name="Shea T."/>
            <person name="Sykes S."/>
            <person name="Wortman J."/>
            <person name="Nusbaum C."/>
            <person name="Birren B."/>
        </authorList>
    </citation>
    <scope>NUCLEOTIDE SEQUENCE [LARGE SCALE GENOMIC DNA]</scope>
    <source>
        <strain evidence="3 4">CJ05E6</strain>
    </source>
</reference>
<reference evidence="2" key="1">
    <citation type="submission" date="2013-11" db="EMBL/GenBank/DDBJ databases">
        <title>The Genome Sequence of Phytophthora parasitica CJ02B3.</title>
        <authorList>
            <consortium name="The Broad Institute Genomics Platform"/>
            <person name="Russ C."/>
            <person name="Tyler B."/>
            <person name="Panabieres F."/>
            <person name="Shan W."/>
            <person name="Tripathy S."/>
            <person name="Grunwald N."/>
            <person name="Machado M."/>
            <person name="Johnson C.S."/>
            <person name="Arredondo F."/>
            <person name="Hong C."/>
            <person name="Coffey M."/>
            <person name="Young S.K."/>
            <person name="Zeng Q."/>
            <person name="Gargeya S."/>
            <person name="Fitzgerald M."/>
            <person name="Abouelleil A."/>
            <person name="Alvarado L."/>
            <person name="Chapman S.B."/>
            <person name="Gainer-Dewar J."/>
            <person name="Goldberg J."/>
            <person name="Griggs A."/>
            <person name="Gujja S."/>
            <person name="Hansen M."/>
            <person name="Howarth C."/>
            <person name="Imamovic A."/>
            <person name="Ireland A."/>
            <person name="Larimer J."/>
            <person name="McCowan C."/>
            <person name="Murphy C."/>
            <person name="Pearson M."/>
            <person name="Poon T.W."/>
            <person name="Priest M."/>
            <person name="Roberts A."/>
            <person name="Saif S."/>
            <person name="Shea T."/>
            <person name="Sykes S."/>
            <person name="Wortman J."/>
            <person name="Nusbaum C."/>
            <person name="Birren B."/>
        </authorList>
    </citation>
    <scope>NUCLEOTIDE SEQUENCE [LARGE SCALE GENOMIC DNA]</scope>
    <source>
        <strain evidence="2">CJ02B3</strain>
    </source>
</reference>
<dbReference type="Proteomes" id="UP000053864">
    <property type="component" value="Unassembled WGS sequence"/>
</dbReference>
<dbReference type="Proteomes" id="UP000053236">
    <property type="component" value="Unassembled WGS sequence"/>
</dbReference>
<sequence length="211" mass="22443">MALLSSCLLYGTLPIMPTYTTPLIIAKTPVELLRYFPTVPSEVCQCANAPAAWSLAIATPANQIAMRTSEMCGYRDADMRGIQVSTSSTSSAISALGGPRPQPQAKSSKAATTPAVVEGQEDPVVKKKMATHSLSLDKCVYERRRAALHQVVAAMHSAPLLTTCVRLGPHMTEISMTSSSRSLCLVTFTFGTDSSASNAVALSFSLAHQQH</sequence>
<name>W2JNY0_PHYNI</name>
<evidence type="ECO:0000313" key="4">
    <source>
        <dbReference type="Proteomes" id="UP000053864"/>
    </source>
</evidence>
<feature type="region of interest" description="Disordered" evidence="1">
    <location>
        <begin position="91"/>
        <end position="113"/>
    </location>
</feature>
<dbReference type="EMBL" id="KI684774">
    <property type="protein sequence ID" value="ETK93956.1"/>
    <property type="molecule type" value="Genomic_DNA"/>
</dbReference>
<dbReference type="EMBL" id="KI671277">
    <property type="protein sequence ID" value="ETL47343.1"/>
    <property type="molecule type" value="Genomic_DNA"/>
</dbReference>
<evidence type="ECO:0000313" key="3">
    <source>
        <dbReference type="EMBL" id="ETL47343.1"/>
    </source>
</evidence>